<dbReference type="EMBL" id="BLKI01000099">
    <property type="protein sequence ID" value="GFF92421.1"/>
    <property type="molecule type" value="Genomic_DNA"/>
</dbReference>
<feature type="region of interest" description="Disordered" evidence="1">
    <location>
        <begin position="150"/>
        <end position="172"/>
    </location>
</feature>
<sequence>MRCFTEKDEKTCDGPEAVVRHSIVAPKLGTQANPIVIGDNPLGSVSNPFVIHVDESWCSHETDQLGSDADTWILTTPELRGTLTGENVAVLVDEGAPVDSSSIPLKLTEDSFDASQNCSGIKAARSENVVNDQADSEQGAKKVKIFETEEPSEARIVPETSSMTLGHVTPTT</sequence>
<name>A0ABQ1B2A8_ASPLE</name>
<feature type="compositionally biased region" description="Polar residues" evidence="1">
    <location>
        <begin position="159"/>
        <end position="172"/>
    </location>
</feature>
<proteinExistence type="predicted"/>
<reference evidence="2 3" key="1">
    <citation type="submission" date="2020-01" db="EMBL/GenBank/DDBJ databases">
        <title>Draft genome sequence of Aspergillus lentulus IFM 60648.</title>
        <authorList>
            <person name="Takahashi H."/>
            <person name="Yaguchi T."/>
        </authorList>
    </citation>
    <scope>NUCLEOTIDE SEQUENCE [LARGE SCALE GENOMIC DNA]</scope>
    <source>
        <strain evidence="2 3">IFM 60648</strain>
    </source>
</reference>
<comment type="caution">
    <text evidence="2">The sequence shown here is derived from an EMBL/GenBank/DDBJ whole genome shotgun (WGS) entry which is preliminary data.</text>
</comment>
<dbReference type="Proteomes" id="UP000465220">
    <property type="component" value="Unassembled WGS sequence"/>
</dbReference>
<gene>
    <name evidence="2" type="ORF">IFM60648_09741</name>
</gene>
<keyword evidence="3" id="KW-1185">Reference proteome</keyword>
<protein>
    <submittedName>
        <fullName evidence="2">Uncharacterized protein</fullName>
    </submittedName>
</protein>
<evidence type="ECO:0000256" key="1">
    <source>
        <dbReference type="SAM" id="MobiDB-lite"/>
    </source>
</evidence>
<accession>A0ABQ1B2A8</accession>
<organism evidence="2 3">
    <name type="scientific">Aspergillus lentulus</name>
    <dbReference type="NCBI Taxonomy" id="293939"/>
    <lineage>
        <taxon>Eukaryota</taxon>
        <taxon>Fungi</taxon>
        <taxon>Dikarya</taxon>
        <taxon>Ascomycota</taxon>
        <taxon>Pezizomycotina</taxon>
        <taxon>Eurotiomycetes</taxon>
        <taxon>Eurotiomycetidae</taxon>
        <taxon>Eurotiales</taxon>
        <taxon>Aspergillaceae</taxon>
        <taxon>Aspergillus</taxon>
        <taxon>Aspergillus subgen. Fumigati</taxon>
    </lineage>
</organism>
<evidence type="ECO:0000313" key="3">
    <source>
        <dbReference type="Proteomes" id="UP000465220"/>
    </source>
</evidence>
<evidence type="ECO:0000313" key="2">
    <source>
        <dbReference type="EMBL" id="GFF92421.1"/>
    </source>
</evidence>